<feature type="non-terminal residue" evidence="2">
    <location>
        <position position="1"/>
    </location>
</feature>
<evidence type="ECO:0000256" key="1">
    <source>
        <dbReference type="SAM" id="MobiDB-lite"/>
    </source>
</evidence>
<keyword evidence="3" id="KW-1185">Reference proteome</keyword>
<dbReference type="Proteomes" id="UP000078492">
    <property type="component" value="Unassembled WGS sequence"/>
</dbReference>
<sequence>LLLLRDAGTGVPGSRTRLHCQPPPPPPSLEFATASPVILYGVRFYPIFARERVADSLQRRTGFHSFIAAYRVFTGSWPAGPARDAGLLRRELWDRTSRIANMEYNTRRVKYVPEAFVLRKQYLPRMEVTTLRAHGIPDVTPRCIPGIPAVVYVDMCIGHRLNSSNVLGDEGLPGG</sequence>
<accession>A0A195EHW6</accession>
<dbReference type="EMBL" id="KQ978881">
    <property type="protein sequence ID" value="KYN27843.1"/>
    <property type="molecule type" value="Genomic_DNA"/>
</dbReference>
<evidence type="ECO:0000313" key="3">
    <source>
        <dbReference type="Proteomes" id="UP000078492"/>
    </source>
</evidence>
<gene>
    <name evidence="2" type="ORF">ALC57_02908</name>
</gene>
<proteinExistence type="predicted"/>
<organism evidence="2 3">
    <name type="scientific">Trachymyrmex cornetzi</name>
    <dbReference type="NCBI Taxonomy" id="471704"/>
    <lineage>
        <taxon>Eukaryota</taxon>
        <taxon>Metazoa</taxon>
        <taxon>Ecdysozoa</taxon>
        <taxon>Arthropoda</taxon>
        <taxon>Hexapoda</taxon>
        <taxon>Insecta</taxon>
        <taxon>Pterygota</taxon>
        <taxon>Neoptera</taxon>
        <taxon>Endopterygota</taxon>
        <taxon>Hymenoptera</taxon>
        <taxon>Apocrita</taxon>
        <taxon>Aculeata</taxon>
        <taxon>Formicoidea</taxon>
        <taxon>Formicidae</taxon>
        <taxon>Myrmicinae</taxon>
        <taxon>Trachymyrmex</taxon>
    </lineage>
</organism>
<reference evidence="2 3" key="1">
    <citation type="submission" date="2015-09" db="EMBL/GenBank/DDBJ databases">
        <title>Trachymyrmex cornetzi WGS genome.</title>
        <authorList>
            <person name="Nygaard S."/>
            <person name="Hu H."/>
            <person name="Boomsma J."/>
            <person name="Zhang G."/>
        </authorList>
    </citation>
    <scope>NUCLEOTIDE SEQUENCE [LARGE SCALE GENOMIC DNA]</scope>
    <source>
        <strain evidence="2">Tcor2-1</strain>
        <tissue evidence="2">Whole body</tissue>
    </source>
</reference>
<evidence type="ECO:0000313" key="2">
    <source>
        <dbReference type="EMBL" id="KYN27843.1"/>
    </source>
</evidence>
<dbReference type="AlphaFoldDB" id="A0A195EHW6"/>
<name>A0A195EHW6_9HYME</name>
<feature type="region of interest" description="Disordered" evidence="1">
    <location>
        <begin position="5"/>
        <end position="26"/>
    </location>
</feature>
<protein>
    <submittedName>
        <fullName evidence="2">Uncharacterized protein</fullName>
    </submittedName>
</protein>